<dbReference type="EMBL" id="CM035416">
    <property type="protein sequence ID" value="KAH7426062.1"/>
    <property type="molecule type" value="Genomic_DNA"/>
</dbReference>
<dbReference type="Gene3D" id="2.60.40.790">
    <property type="match status" value="1"/>
</dbReference>
<evidence type="ECO:0000256" key="1">
    <source>
        <dbReference type="ARBA" id="ARBA00023016"/>
    </source>
</evidence>
<dbReference type="InterPro" id="IPR002068">
    <property type="entry name" value="A-crystallin/Hsp20_dom"/>
</dbReference>
<dbReference type="SUPFAM" id="SSF49764">
    <property type="entry name" value="HSP20-like chaperones"/>
    <property type="match status" value="1"/>
</dbReference>
<evidence type="ECO:0000313" key="7">
    <source>
        <dbReference type="Proteomes" id="UP000825935"/>
    </source>
</evidence>
<feature type="domain" description="SHSP" evidence="5">
    <location>
        <begin position="343"/>
        <end position="458"/>
    </location>
</feature>
<name>A0A8T2TTC5_CERRI</name>
<comment type="caution">
    <text evidence="6">The sequence shown here is derived from an EMBL/GenBank/DDBJ whole genome shotgun (WGS) entry which is preliminary data.</text>
</comment>
<evidence type="ECO:0000259" key="5">
    <source>
        <dbReference type="PROSITE" id="PS01031"/>
    </source>
</evidence>
<gene>
    <name evidence="6" type="ORF">KP509_11G083200</name>
</gene>
<evidence type="ECO:0000256" key="3">
    <source>
        <dbReference type="RuleBase" id="RU003616"/>
    </source>
</evidence>
<evidence type="ECO:0000256" key="2">
    <source>
        <dbReference type="PROSITE-ProRule" id="PRU00285"/>
    </source>
</evidence>
<organism evidence="6 7">
    <name type="scientific">Ceratopteris richardii</name>
    <name type="common">Triangle waterfern</name>
    <dbReference type="NCBI Taxonomy" id="49495"/>
    <lineage>
        <taxon>Eukaryota</taxon>
        <taxon>Viridiplantae</taxon>
        <taxon>Streptophyta</taxon>
        <taxon>Embryophyta</taxon>
        <taxon>Tracheophyta</taxon>
        <taxon>Polypodiopsida</taxon>
        <taxon>Polypodiidae</taxon>
        <taxon>Polypodiales</taxon>
        <taxon>Pteridineae</taxon>
        <taxon>Pteridaceae</taxon>
        <taxon>Parkerioideae</taxon>
        <taxon>Ceratopteris</taxon>
    </lineage>
</organism>
<sequence length="461" mass="49832">MNLQVTSVALGERGHHQQQNYQNQESQEVEIAPLSNPIVTPTCSVPGSRASNSSVPSAATTPCATPIAASFALPARDALPKNYTAPGSLSPKVSLRSPARNSLKTGRAAAASSIFRATPPPRTPSRSATPRSRQSASSTPCTPIPERCPRVSASNNRTIFQHHPARSYSISKSQSPIFSASEILRNITSSPGSTSLSEAVTHILSSSPGSAHPDYHPVSNPTGCSRACCHECPRKASREPKLGSSNAHHQVEPYARSRKADPQGYLFTCYLDYSRSVKPPPPACFDSYVRPESLQYSTCNSACDTPRSVTSTSSSSLISLPANYPLYSRPPTPAPLFRGKEVHRIAMAGVPVDVKELANCYLFVAEIPGLKNTDVKVQVENDSILKISGERKRDECQECDVKYIRVERQAGRFTRKFNLPANADIVNITAACQDGVLSVMVPKCPPPEQHRPKNFEVTIVT</sequence>
<dbReference type="InterPro" id="IPR031107">
    <property type="entry name" value="Small_HSP"/>
</dbReference>
<dbReference type="PANTHER" id="PTHR11527">
    <property type="entry name" value="HEAT-SHOCK PROTEIN 20 FAMILY MEMBER"/>
    <property type="match status" value="1"/>
</dbReference>
<dbReference type="AlphaFoldDB" id="A0A8T2TTC5"/>
<keyword evidence="1" id="KW-0346">Stress response</keyword>
<feature type="compositionally biased region" description="Low complexity" evidence="4">
    <location>
        <begin position="124"/>
        <end position="140"/>
    </location>
</feature>
<evidence type="ECO:0000256" key="4">
    <source>
        <dbReference type="SAM" id="MobiDB-lite"/>
    </source>
</evidence>
<feature type="region of interest" description="Disordered" evidence="4">
    <location>
        <begin position="81"/>
        <end position="153"/>
    </location>
</feature>
<dbReference type="Pfam" id="PF00011">
    <property type="entry name" value="HSP20"/>
    <property type="match status" value="1"/>
</dbReference>
<reference evidence="6" key="1">
    <citation type="submission" date="2021-08" db="EMBL/GenBank/DDBJ databases">
        <title>WGS assembly of Ceratopteris richardii.</title>
        <authorList>
            <person name="Marchant D.B."/>
            <person name="Chen G."/>
            <person name="Jenkins J."/>
            <person name="Shu S."/>
            <person name="Leebens-Mack J."/>
            <person name="Grimwood J."/>
            <person name="Schmutz J."/>
            <person name="Soltis P."/>
            <person name="Soltis D."/>
            <person name="Chen Z.-H."/>
        </authorList>
    </citation>
    <scope>NUCLEOTIDE SEQUENCE</scope>
    <source>
        <strain evidence="6">Whitten #5841</strain>
        <tissue evidence="6">Leaf</tissue>
    </source>
</reference>
<feature type="region of interest" description="Disordered" evidence="4">
    <location>
        <begin position="236"/>
        <end position="255"/>
    </location>
</feature>
<dbReference type="InterPro" id="IPR008978">
    <property type="entry name" value="HSP20-like_chaperone"/>
</dbReference>
<accession>A0A8T2TTC5</accession>
<dbReference type="PROSITE" id="PS01031">
    <property type="entry name" value="SHSP"/>
    <property type="match status" value="1"/>
</dbReference>
<protein>
    <recommendedName>
        <fullName evidence="5">SHSP domain-containing protein</fullName>
    </recommendedName>
</protein>
<dbReference type="OrthoDB" id="1431247at2759"/>
<keyword evidence="7" id="KW-1185">Reference proteome</keyword>
<proteinExistence type="inferred from homology"/>
<evidence type="ECO:0000313" key="6">
    <source>
        <dbReference type="EMBL" id="KAH7426062.1"/>
    </source>
</evidence>
<dbReference type="Proteomes" id="UP000825935">
    <property type="component" value="Chromosome 11"/>
</dbReference>
<comment type="similarity">
    <text evidence="2 3">Belongs to the small heat shock protein (HSP20) family.</text>
</comment>